<sequence>MTNETKRTTGADLFVDTLINNDVEYVFGIPGAKIDKAFDILAERGPEVIVCRHEQNATLIAQGIGRITGKPGVVLVTSGPGVTNLATGLVTATAESDPVLAVGGNVTRKDSLKRTHQSMDNAGFMKHVTKTSVEVQDAGAIPEAVTNAYRETMMGRPGATFVSIPQDVISATDVAAKAIPHISAPHLGSASKRDVTTLVERLSKAKLPVLLLGMRASSIEATAAIRHFLAKHPMPVVETFQGSGIISRELESNFYGRVGLFRNQPGDFLLNQADLVITIGYDPIEYDPIIWNPDNNRTIVHLDTVAADIDHNYQPVTELVGDITETLELVTEQFKGITLDATAEAVLAGIREKQRHTLVKEPALADQTRVHPITLVNTLQRLLTDDMTVTVDVGSIYIYMARLFRSYEPRRLLFSNGMQTLGVALPWGIAASLVRPTEKVVSMSGDGGFLFSGQELETAVRLKSNLVHLVWNDGTYDMVAFQQQKKYGKDAAVKLGPVDFAMYAESMGAKGLRVNDISELESVLNEALATEGPVVVDIPVDYRDNIKLADMVMEDTMN</sequence>
<evidence type="ECO:0000256" key="2">
    <source>
        <dbReference type="ARBA" id="ARBA00023052"/>
    </source>
</evidence>
<dbReference type="PATRIC" id="fig|1265861.3.peg.331"/>
<dbReference type="EMBL" id="AODH01000005">
    <property type="protein sequence ID" value="EUJ41921.1"/>
    <property type="molecule type" value="Genomic_DNA"/>
</dbReference>
<dbReference type="InterPro" id="IPR011766">
    <property type="entry name" value="TPP_enzyme_TPP-bd"/>
</dbReference>
<evidence type="ECO:0000313" key="8">
    <source>
        <dbReference type="Proteomes" id="UP000019243"/>
    </source>
</evidence>
<dbReference type="PANTHER" id="PTHR18968:SF129">
    <property type="entry name" value="ACETOLACTATE SYNTHASE"/>
    <property type="match status" value="1"/>
</dbReference>
<keyword evidence="2 3" id="KW-0786">Thiamine pyrophosphate</keyword>
<dbReference type="Proteomes" id="UP000019243">
    <property type="component" value="Unassembled WGS sequence"/>
</dbReference>
<dbReference type="GO" id="GO:0050660">
    <property type="term" value="F:flavin adenine dinucleotide binding"/>
    <property type="evidence" value="ECO:0007669"/>
    <property type="project" value="TreeGrafter"/>
</dbReference>
<comment type="similarity">
    <text evidence="1 3">Belongs to the TPP enzyme family.</text>
</comment>
<evidence type="ECO:0000256" key="3">
    <source>
        <dbReference type="RuleBase" id="RU362132"/>
    </source>
</evidence>
<dbReference type="Gene3D" id="3.40.50.1220">
    <property type="entry name" value="TPP-binding domain"/>
    <property type="match status" value="1"/>
</dbReference>
<dbReference type="FunFam" id="3.40.50.970:FF:000007">
    <property type="entry name" value="Acetolactate synthase"/>
    <property type="match status" value="1"/>
</dbReference>
<dbReference type="SUPFAM" id="SSF52467">
    <property type="entry name" value="DHS-like NAD/FAD-binding domain"/>
    <property type="match status" value="1"/>
</dbReference>
<dbReference type="EC" id="2.2.1.6" evidence="7"/>
<comment type="caution">
    <text evidence="7">The sequence shown here is derived from an EMBL/GenBank/DDBJ whole genome shotgun (WGS) entry which is preliminary data.</text>
</comment>
<reference evidence="7 8" key="1">
    <citation type="submission" date="2012-12" db="EMBL/GenBank/DDBJ databases">
        <title>Novel taxa of Listeriaceae from agricultural environments in the United States.</title>
        <authorList>
            <person name="den Bakker H.C."/>
            <person name="Allred A."/>
            <person name="Warchocki S."/>
            <person name="Wright E.M."/>
            <person name="Burrell A."/>
            <person name="Nightingale K.K."/>
            <person name="Kephart D."/>
            <person name="Wiedmann M."/>
        </authorList>
    </citation>
    <scope>NUCLEOTIDE SEQUENCE [LARGE SCALE GENOMIC DNA]</scope>
    <source>
        <strain evidence="7 8">FSL F6-1037</strain>
    </source>
</reference>
<dbReference type="GO" id="GO:0003984">
    <property type="term" value="F:acetolactate synthase activity"/>
    <property type="evidence" value="ECO:0007669"/>
    <property type="project" value="UniProtKB-EC"/>
</dbReference>
<evidence type="ECO:0000313" key="7">
    <source>
        <dbReference type="EMBL" id="EUJ41921.1"/>
    </source>
</evidence>
<dbReference type="InterPro" id="IPR012001">
    <property type="entry name" value="Thiamin_PyroP_enz_TPP-bd_dom"/>
</dbReference>
<accession>W7D1W1</accession>
<dbReference type="Gene3D" id="3.40.50.970">
    <property type="match status" value="2"/>
</dbReference>
<proteinExistence type="inferred from homology"/>
<dbReference type="InterPro" id="IPR012782">
    <property type="entry name" value="Acetolactate_synth_catblc"/>
</dbReference>
<name>W7D1W1_9LIST</name>
<feature type="domain" description="Thiamine pyrophosphate enzyme N-terminal TPP-binding" evidence="6">
    <location>
        <begin position="9"/>
        <end position="121"/>
    </location>
</feature>
<dbReference type="GO" id="GO:0005948">
    <property type="term" value="C:acetolactate synthase complex"/>
    <property type="evidence" value="ECO:0007669"/>
    <property type="project" value="TreeGrafter"/>
</dbReference>
<dbReference type="InterPro" id="IPR045229">
    <property type="entry name" value="TPP_enz"/>
</dbReference>
<evidence type="ECO:0000259" key="6">
    <source>
        <dbReference type="Pfam" id="PF02776"/>
    </source>
</evidence>
<feature type="domain" description="Thiamine pyrophosphate enzyme central" evidence="4">
    <location>
        <begin position="196"/>
        <end position="328"/>
    </location>
</feature>
<dbReference type="InterPro" id="IPR029035">
    <property type="entry name" value="DHS-like_NAD/FAD-binding_dom"/>
</dbReference>
<dbReference type="Pfam" id="PF02775">
    <property type="entry name" value="TPP_enzyme_C"/>
    <property type="match status" value="1"/>
</dbReference>
<dbReference type="SUPFAM" id="SSF52518">
    <property type="entry name" value="Thiamin diphosphate-binding fold (THDP-binding)"/>
    <property type="match status" value="2"/>
</dbReference>
<keyword evidence="8" id="KW-1185">Reference proteome</keyword>
<dbReference type="GO" id="GO:0030976">
    <property type="term" value="F:thiamine pyrophosphate binding"/>
    <property type="evidence" value="ECO:0007669"/>
    <property type="project" value="InterPro"/>
</dbReference>
<feature type="domain" description="Thiamine pyrophosphate enzyme TPP-binding" evidence="5">
    <location>
        <begin position="392"/>
        <end position="538"/>
    </location>
</feature>
<dbReference type="GO" id="GO:0009097">
    <property type="term" value="P:isoleucine biosynthetic process"/>
    <property type="evidence" value="ECO:0007669"/>
    <property type="project" value="TreeGrafter"/>
</dbReference>
<dbReference type="GO" id="GO:0034077">
    <property type="term" value="P:butanediol metabolic process"/>
    <property type="evidence" value="ECO:0007669"/>
    <property type="project" value="InterPro"/>
</dbReference>
<evidence type="ECO:0000259" key="5">
    <source>
        <dbReference type="Pfam" id="PF02775"/>
    </source>
</evidence>
<dbReference type="GO" id="GO:0009099">
    <property type="term" value="P:L-valine biosynthetic process"/>
    <property type="evidence" value="ECO:0007669"/>
    <property type="project" value="TreeGrafter"/>
</dbReference>
<dbReference type="CDD" id="cd07035">
    <property type="entry name" value="TPP_PYR_POX_like"/>
    <property type="match status" value="1"/>
</dbReference>
<dbReference type="InterPro" id="IPR029061">
    <property type="entry name" value="THDP-binding"/>
</dbReference>
<dbReference type="AlphaFoldDB" id="W7D1W1"/>
<organism evidence="7 8">
    <name type="scientific">Brochothrix campestris FSL F6-1037</name>
    <dbReference type="NCBI Taxonomy" id="1265861"/>
    <lineage>
        <taxon>Bacteria</taxon>
        <taxon>Bacillati</taxon>
        <taxon>Bacillota</taxon>
        <taxon>Bacilli</taxon>
        <taxon>Bacillales</taxon>
        <taxon>Listeriaceae</taxon>
        <taxon>Brochothrix</taxon>
    </lineage>
</organism>
<dbReference type="PANTHER" id="PTHR18968">
    <property type="entry name" value="THIAMINE PYROPHOSPHATE ENZYMES"/>
    <property type="match status" value="1"/>
</dbReference>
<dbReference type="InterPro" id="IPR000399">
    <property type="entry name" value="TPP-bd_CS"/>
</dbReference>
<dbReference type="InterPro" id="IPR012000">
    <property type="entry name" value="Thiamin_PyroP_enz_cen_dom"/>
</dbReference>
<keyword evidence="7" id="KW-0808">Transferase</keyword>
<evidence type="ECO:0000256" key="1">
    <source>
        <dbReference type="ARBA" id="ARBA00007812"/>
    </source>
</evidence>
<dbReference type="NCBIfam" id="NF006378">
    <property type="entry name" value="PRK08617.1"/>
    <property type="match status" value="1"/>
</dbReference>
<dbReference type="STRING" id="1265861.BCAMP_01695"/>
<dbReference type="PROSITE" id="PS00187">
    <property type="entry name" value="TPP_ENZYMES"/>
    <property type="match status" value="1"/>
</dbReference>
<protein>
    <submittedName>
        <fullName evidence="7">Acetolactate synthase</fullName>
        <ecNumber evidence="7">2.2.1.6</ecNumber>
    </submittedName>
</protein>
<dbReference type="Pfam" id="PF00205">
    <property type="entry name" value="TPP_enzyme_M"/>
    <property type="match status" value="1"/>
</dbReference>
<evidence type="ECO:0000259" key="4">
    <source>
        <dbReference type="Pfam" id="PF00205"/>
    </source>
</evidence>
<dbReference type="NCBIfam" id="TIGR02418">
    <property type="entry name" value="acolac_catab"/>
    <property type="match status" value="1"/>
</dbReference>
<gene>
    <name evidence="7" type="ORF">BCAMP_01695</name>
</gene>
<dbReference type="GO" id="GO:0000287">
    <property type="term" value="F:magnesium ion binding"/>
    <property type="evidence" value="ECO:0007669"/>
    <property type="project" value="InterPro"/>
</dbReference>
<dbReference type="FunFam" id="3.40.50.1220:FF:000028">
    <property type="entry name" value="Acetolactate synthase, catabolic"/>
    <property type="match status" value="1"/>
</dbReference>
<dbReference type="Pfam" id="PF02776">
    <property type="entry name" value="TPP_enzyme_N"/>
    <property type="match status" value="1"/>
</dbReference>